<organism evidence="8 9">
    <name type="scientific">Paraburkholderia dipogonis</name>
    <dbReference type="NCBI Taxonomy" id="1211383"/>
    <lineage>
        <taxon>Bacteria</taxon>
        <taxon>Pseudomonadati</taxon>
        <taxon>Pseudomonadota</taxon>
        <taxon>Betaproteobacteria</taxon>
        <taxon>Burkholderiales</taxon>
        <taxon>Burkholderiaceae</taxon>
        <taxon>Paraburkholderia</taxon>
    </lineage>
</organism>
<feature type="transmembrane region" description="Helical" evidence="7">
    <location>
        <begin position="53"/>
        <end position="75"/>
    </location>
</feature>
<accession>A0A4Y8N2R2</accession>
<dbReference type="Proteomes" id="UP000297385">
    <property type="component" value="Unassembled WGS sequence"/>
</dbReference>
<dbReference type="Pfam" id="PF02417">
    <property type="entry name" value="Chromate_transp"/>
    <property type="match status" value="1"/>
</dbReference>
<keyword evidence="4 7" id="KW-0812">Transmembrane</keyword>
<comment type="similarity">
    <text evidence="2">Belongs to the chromate ion transporter (CHR) (TC 2.A.51) family.</text>
</comment>
<dbReference type="GO" id="GO:0005886">
    <property type="term" value="C:plasma membrane"/>
    <property type="evidence" value="ECO:0007669"/>
    <property type="project" value="UniProtKB-SubCell"/>
</dbReference>
<evidence type="ECO:0000256" key="6">
    <source>
        <dbReference type="ARBA" id="ARBA00023136"/>
    </source>
</evidence>
<evidence type="ECO:0000256" key="4">
    <source>
        <dbReference type="ARBA" id="ARBA00022692"/>
    </source>
</evidence>
<dbReference type="RefSeq" id="WP_134455891.1">
    <property type="nucleotide sequence ID" value="NZ_JBHMFL010000037.1"/>
</dbReference>
<name>A0A4Y8N2R2_9BURK</name>
<evidence type="ECO:0000313" key="8">
    <source>
        <dbReference type="EMBL" id="TFE44009.1"/>
    </source>
</evidence>
<dbReference type="GO" id="GO:0015109">
    <property type="term" value="F:chromate transmembrane transporter activity"/>
    <property type="evidence" value="ECO:0007669"/>
    <property type="project" value="InterPro"/>
</dbReference>
<evidence type="ECO:0000256" key="2">
    <source>
        <dbReference type="ARBA" id="ARBA00005262"/>
    </source>
</evidence>
<evidence type="ECO:0000313" key="9">
    <source>
        <dbReference type="Proteomes" id="UP000297385"/>
    </source>
</evidence>
<comment type="caution">
    <text evidence="8">The sequence shown here is derived from an EMBL/GenBank/DDBJ whole genome shotgun (WGS) entry which is preliminary data.</text>
</comment>
<comment type="subcellular location">
    <subcellularLocation>
        <location evidence="1">Cell membrane</location>
        <topology evidence="1">Multi-pass membrane protein</topology>
    </subcellularLocation>
</comment>
<protein>
    <submittedName>
        <fullName evidence="8">Chromate transporter</fullName>
    </submittedName>
</protein>
<feature type="transmembrane region" description="Helical" evidence="7">
    <location>
        <begin position="12"/>
        <end position="38"/>
    </location>
</feature>
<dbReference type="InterPro" id="IPR003370">
    <property type="entry name" value="Chromate_transpt"/>
</dbReference>
<evidence type="ECO:0000256" key="1">
    <source>
        <dbReference type="ARBA" id="ARBA00004651"/>
    </source>
</evidence>
<gene>
    <name evidence="8" type="ORF">E2553_02575</name>
</gene>
<evidence type="ECO:0000256" key="7">
    <source>
        <dbReference type="SAM" id="Phobius"/>
    </source>
</evidence>
<dbReference type="InterPro" id="IPR052518">
    <property type="entry name" value="CHR_Transporter"/>
</dbReference>
<feature type="transmembrane region" description="Helical" evidence="7">
    <location>
        <begin position="148"/>
        <end position="167"/>
    </location>
</feature>
<evidence type="ECO:0000256" key="3">
    <source>
        <dbReference type="ARBA" id="ARBA00022475"/>
    </source>
</evidence>
<feature type="transmembrane region" description="Helical" evidence="7">
    <location>
        <begin position="87"/>
        <end position="107"/>
    </location>
</feature>
<dbReference type="EMBL" id="SNVI01000001">
    <property type="protein sequence ID" value="TFE44009.1"/>
    <property type="molecule type" value="Genomic_DNA"/>
</dbReference>
<dbReference type="AlphaFoldDB" id="A0A4Y8N2R2"/>
<keyword evidence="5 7" id="KW-1133">Transmembrane helix</keyword>
<dbReference type="PANTHER" id="PTHR43663">
    <property type="entry name" value="CHROMATE TRANSPORT PROTEIN-RELATED"/>
    <property type="match status" value="1"/>
</dbReference>
<sequence length="190" mass="20289">MQSISGRKPGDVTLLEILLLFARVGLTSFGGGLSAWIYREVVTQRGWLEEDEFLGALTLGQILPGSNVINLSIYVGYRMKGAIGSTVAVSALLVPPMVVIVLLATVFHQFAQLAWLHEFLEGVAAAAIGMTASVGFRTARSLLTAQRWPLAMIVVVFVAVGVLRWPLVPVAIVTGAAGLYVAQRSRQGAQ</sequence>
<keyword evidence="6 7" id="KW-0472">Membrane</keyword>
<feature type="transmembrane region" description="Helical" evidence="7">
    <location>
        <begin position="119"/>
        <end position="136"/>
    </location>
</feature>
<dbReference type="GeneID" id="97307681"/>
<evidence type="ECO:0000256" key="5">
    <source>
        <dbReference type="ARBA" id="ARBA00022989"/>
    </source>
</evidence>
<dbReference type="PANTHER" id="PTHR43663:SF1">
    <property type="entry name" value="CHROMATE TRANSPORTER"/>
    <property type="match status" value="1"/>
</dbReference>
<reference evidence="8 9" key="1">
    <citation type="submission" date="2019-03" db="EMBL/GenBank/DDBJ databases">
        <title>Complete Genome Sequence of Paraburkholderia dipogonis ICMP 19430T, a Nitrogen-fixing Symbiont of the South African Invasive Legume Dipogon lignosus in New Zealand.</title>
        <authorList>
            <person name="De Meyer S.E."/>
        </authorList>
    </citation>
    <scope>NUCLEOTIDE SEQUENCE [LARGE SCALE GENOMIC DNA]</scope>
    <source>
        <strain evidence="8 9">ICMP 19430</strain>
    </source>
</reference>
<proteinExistence type="inferred from homology"/>
<keyword evidence="3" id="KW-1003">Cell membrane</keyword>